<dbReference type="SMART" id="SM00823">
    <property type="entry name" value="PKS_PP"/>
    <property type="match status" value="1"/>
</dbReference>
<dbReference type="InterPro" id="IPR009081">
    <property type="entry name" value="PP-bd_ACP"/>
</dbReference>
<dbReference type="SUPFAM" id="SSF53474">
    <property type="entry name" value="alpha/beta-Hydrolases"/>
    <property type="match status" value="1"/>
</dbReference>
<dbReference type="SMART" id="SM00824">
    <property type="entry name" value="PKS_TE"/>
    <property type="match status" value="1"/>
</dbReference>
<dbReference type="FunFam" id="1.10.1200.10:FF:000007">
    <property type="entry name" value="Probable polyketide synthase pks17"/>
    <property type="match status" value="1"/>
</dbReference>
<feature type="active site" description="Proton acceptor; for dehydratase activity" evidence="4">
    <location>
        <position position="87"/>
    </location>
</feature>
<evidence type="ECO:0000256" key="4">
    <source>
        <dbReference type="PROSITE-ProRule" id="PRU01363"/>
    </source>
</evidence>
<dbReference type="InterPro" id="IPR029058">
    <property type="entry name" value="AB_hydrolase_fold"/>
</dbReference>
<name>A0A2W2H1R7_9ACTN</name>
<protein>
    <submittedName>
        <fullName evidence="7">Uncharacterized protein</fullName>
    </submittedName>
</protein>
<dbReference type="RefSeq" id="WP_146607391.1">
    <property type="nucleotide sequence ID" value="NZ_POUA01000074.1"/>
</dbReference>
<organism evidence="7 8">
    <name type="scientific">Spongiactinospora gelatinilytica</name>
    <dbReference type="NCBI Taxonomy" id="2666298"/>
    <lineage>
        <taxon>Bacteria</taxon>
        <taxon>Bacillati</taxon>
        <taxon>Actinomycetota</taxon>
        <taxon>Actinomycetes</taxon>
        <taxon>Streptosporangiales</taxon>
        <taxon>Streptosporangiaceae</taxon>
        <taxon>Spongiactinospora</taxon>
    </lineage>
</organism>
<dbReference type="InterPro" id="IPR006162">
    <property type="entry name" value="Ppantetheine_attach_site"/>
</dbReference>
<accession>A0A2W2H1R7</accession>
<feature type="domain" description="PKS/mFAS DH" evidence="6">
    <location>
        <begin position="57"/>
        <end position="322"/>
    </location>
</feature>
<evidence type="ECO:0000256" key="1">
    <source>
        <dbReference type="ARBA" id="ARBA00022450"/>
    </source>
</evidence>
<dbReference type="Gene3D" id="1.10.1200.10">
    <property type="entry name" value="ACP-like"/>
    <property type="match status" value="1"/>
</dbReference>
<dbReference type="GO" id="GO:0006633">
    <property type="term" value="P:fatty acid biosynthetic process"/>
    <property type="evidence" value="ECO:0007669"/>
    <property type="project" value="TreeGrafter"/>
</dbReference>
<proteinExistence type="predicted"/>
<keyword evidence="3" id="KW-0808">Transferase</keyword>
<feature type="region of interest" description="C-terminal hotdog fold" evidence="4">
    <location>
        <begin position="183"/>
        <end position="322"/>
    </location>
</feature>
<dbReference type="EMBL" id="POUA01000074">
    <property type="protein sequence ID" value="PZG48849.1"/>
    <property type="molecule type" value="Genomic_DNA"/>
</dbReference>
<dbReference type="Pfam" id="PF21089">
    <property type="entry name" value="PKS_DH_N"/>
    <property type="match status" value="1"/>
</dbReference>
<evidence type="ECO:0000259" key="5">
    <source>
        <dbReference type="PROSITE" id="PS50075"/>
    </source>
</evidence>
<dbReference type="InterPro" id="IPR042104">
    <property type="entry name" value="PKS_dehydratase_sf"/>
</dbReference>
<dbReference type="InterPro" id="IPR020802">
    <property type="entry name" value="TesA-like"/>
</dbReference>
<dbReference type="InterPro" id="IPR049552">
    <property type="entry name" value="PKS_DH_N"/>
</dbReference>
<dbReference type="PANTHER" id="PTHR43775">
    <property type="entry name" value="FATTY ACID SYNTHASE"/>
    <property type="match status" value="1"/>
</dbReference>
<dbReference type="AlphaFoldDB" id="A0A2W2H1R7"/>
<evidence type="ECO:0000313" key="7">
    <source>
        <dbReference type="EMBL" id="PZG48849.1"/>
    </source>
</evidence>
<dbReference type="GO" id="GO:0004312">
    <property type="term" value="F:fatty acid synthase activity"/>
    <property type="evidence" value="ECO:0007669"/>
    <property type="project" value="TreeGrafter"/>
</dbReference>
<dbReference type="SMART" id="SM01294">
    <property type="entry name" value="PKS_PP_betabranch"/>
    <property type="match status" value="1"/>
</dbReference>
<dbReference type="SUPFAM" id="SSF51735">
    <property type="entry name" value="NAD(P)-binding Rossmann-fold domains"/>
    <property type="match status" value="2"/>
</dbReference>
<dbReference type="SMART" id="SM00822">
    <property type="entry name" value="PKS_KR"/>
    <property type="match status" value="1"/>
</dbReference>
<reference evidence="7 8" key="1">
    <citation type="submission" date="2018-01" db="EMBL/GenBank/DDBJ databases">
        <title>Draft genome sequence of Sphaerisporangium sp. 7K107.</title>
        <authorList>
            <person name="Sahin N."/>
            <person name="Saygin H."/>
            <person name="Ay H."/>
        </authorList>
    </citation>
    <scope>NUCLEOTIDE SEQUENCE [LARGE SCALE GENOMIC DNA]</scope>
    <source>
        <strain evidence="7 8">7K107</strain>
    </source>
</reference>
<feature type="active site" description="Proton donor; for dehydratase activity" evidence="4">
    <location>
        <position position="241"/>
    </location>
</feature>
<dbReference type="Gene3D" id="3.30.70.3290">
    <property type="match status" value="1"/>
</dbReference>
<dbReference type="InterPro" id="IPR013968">
    <property type="entry name" value="PKS_KR"/>
</dbReference>
<comment type="caution">
    <text evidence="7">The sequence shown here is derived from an EMBL/GenBank/DDBJ whole genome shotgun (WGS) entry which is preliminary data.</text>
</comment>
<dbReference type="InterPro" id="IPR036291">
    <property type="entry name" value="NAD(P)-bd_dom_sf"/>
</dbReference>
<feature type="region of interest" description="N-terminal hotdog fold" evidence="4">
    <location>
        <begin position="57"/>
        <end position="172"/>
    </location>
</feature>
<dbReference type="InterPro" id="IPR020807">
    <property type="entry name" value="PKS_DH"/>
</dbReference>
<dbReference type="PROSITE" id="PS00012">
    <property type="entry name" value="PHOSPHOPANTETHEINE"/>
    <property type="match status" value="1"/>
</dbReference>
<dbReference type="PANTHER" id="PTHR43775:SF51">
    <property type="entry name" value="INACTIVE PHENOLPHTHIOCEROL SYNTHESIS POLYKETIDE SYNTHASE TYPE I PKS1-RELATED"/>
    <property type="match status" value="1"/>
</dbReference>
<dbReference type="Proteomes" id="UP000248544">
    <property type="component" value="Unassembled WGS sequence"/>
</dbReference>
<evidence type="ECO:0000313" key="8">
    <source>
        <dbReference type="Proteomes" id="UP000248544"/>
    </source>
</evidence>
<dbReference type="Pfam" id="PF00975">
    <property type="entry name" value="Thioesterase"/>
    <property type="match status" value="1"/>
</dbReference>
<dbReference type="InterPro" id="IPR050091">
    <property type="entry name" value="PKS_NRPS_Biosynth_Enz"/>
</dbReference>
<feature type="non-terminal residue" evidence="7">
    <location>
        <position position="1"/>
    </location>
</feature>
<dbReference type="Gene3D" id="3.10.129.110">
    <property type="entry name" value="Polyketide synthase dehydratase"/>
    <property type="match status" value="1"/>
</dbReference>
<keyword evidence="1" id="KW-0596">Phosphopantetheine</keyword>
<keyword evidence="2" id="KW-0597">Phosphoprotein</keyword>
<feature type="domain" description="Carrier" evidence="5">
    <location>
        <begin position="738"/>
        <end position="813"/>
    </location>
</feature>
<keyword evidence="8" id="KW-1185">Reference proteome</keyword>
<dbReference type="Pfam" id="PF22953">
    <property type="entry name" value="SpnB_Rossmann"/>
    <property type="match status" value="1"/>
</dbReference>
<dbReference type="SMART" id="SM00826">
    <property type="entry name" value="PKS_DH"/>
    <property type="match status" value="1"/>
</dbReference>
<dbReference type="InterPro" id="IPR020806">
    <property type="entry name" value="PKS_PP-bd"/>
</dbReference>
<evidence type="ECO:0000256" key="3">
    <source>
        <dbReference type="ARBA" id="ARBA00022679"/>
    </source>
</evidence>
<dbReference type="CDD" id="cd08956">
    <property type="entry name" value="KR_3_FAS_SDR_x"/>
    <property type="match status" value="1"/>
</dbReference>
<evidence type="ECO:0000256" key="2">
    <source>
        <dbReference type="ARBA" id="ARBA00022553"/>
    </source>
</evidence>
<dbReference type="Gene3D" id="3.40.50.720">
    <property type="entry name" value="NAD(P)-binding Rossmann-like Domain"/>
    <property type="match status" value="1"/>
</dbReference>
<dbReference type="Pfam" id="PF14765">
    <property type="entry name" value="PS-DH"/>
    <property type="match status" value="1"/>
</dbReference>
<dbReference type="PROSITE" id="PS52019">
    <property type="entry name" value="PKS_MFAS_DH"/>
    <property type="match status" value="1"/>
</dbReference>
<dbReference type="Pfam" id="PF08659">
    <property type="entry name" value="KR"/>
    <property type="match status" value="1"/>
</dbReference>
<dbReference type="InterPro" id="IPR049900">
    <property type="entry name" value="PKS_mFAS_DH"/>
</dbReference>
<dbReference type="InterPro" id="IPR049551">
    <property type="entry name" value="PKS_DH_C"/>
</dbReference>
<evidence type="ECO:0000259" key="6">
    <source>
        <dbReference type="PROSITE" id="PS52019"/>
    </source>
</evidence>
<dbReference type="InterPro" id="IPR036736">
    <property type="entry name" value="ACP-like_sf"/>
</dbReference>
<dbReference type="InterPro" id="IPR057326">
    <property type="entry name" value="KR_dom"/>
</dbReference>
<sequence length="1103" mass="115132">SLGEAWAGGLPVDWAAASGPGRRVELPTYAFQRERYWLEPAAEAGDMSAAGLTAADHPLLGAVIALPGSVVLTGRLSVRTQPWLADHALLGQVILPGTGFVELAIRAGDEVGCGVVEELALHAPLVIPEDGGVAVQVIVEAADEAGRRSLSVRGPGDTLHASGVLAPGGGTGARWAAWPPPDAEPIDLTGFYDDLADRGYGYGPTFQGVQAAWRNPEGVFAEVALPEDTPVAGGLHPALLDAVLHGAALLDGGERQEEGPLIPFVWSGVTLHAAGASSVRARIVAAPDAPDVLSIDLVDTAGEPVATIDSLTMRAVSPQQLGAAQTGGGSSLYRIDWVKGGAGTALDEPEAVVLRCPAGDGPEGVRAAVQEVLTVLQEWVSEERSAESRLVVVTQGAVAVSATEVVTDLAGAAVWGLVRSAQAEYPGRFVLVDTDGPVLLAGDEPQIAVRDGQVLIPRLARTENIDTAPVLEGPVLITGGTGGLGALVARHLVTTHNVRELVLVSRRGLDAPGAVELRDELGAEVVACDVTDRQAVADLLAGRTVGAVVHAAGIGSNAVLAELTAEQVEGVLRPKVDAAWHLHDLLPKETALVLFSSIASLVDNPGQANYAAGNAFLDGLAQQARTQGRPVVSLAWGLWGGEHGLGGQLGESEVQRIRRWGMVPFEVEEALTLFDHALAADAPALVPVRYDLTALRARGDTLPHLLRGLVPAARRSAAGGQQLSAEALARIPEAERDAAVLDLVRAHVATVLGHRSADVIDADRNFLELGFDSLGAVELRNRLGAAIGIRLPTMLIFDHPTARQVAGQLHARLAAQATDAPADSPDTVSALFRAAVRAGKGAEGLAFLRAAGALRPTFDATGDLPPAVRLAEGPARPRLFCVGSHIAAGSSHQFSRMAAGLRGARDVYALPMPGFATEEKLPATTDVLLESYADAVVEYSQGEPAVLVGYSAGGVFAHATARLLEERGVAPAGLVLLDTYSPDSSAMGELWTSLLAGLLDREAMFGPFNSARLAGMGWYSGLLETCEVREIGVPTLFVRPEAWVAPDGAEDDSWRANWDGAHTTVELPCDHFSIIEDQAHETVTVIENWLTTLLGEANARRIR</sequence>
<dbReference type="InterPro" id="IPR055123">
    <property type="entry name" value="SpnB-like_Rossmann"/>
</dbReference>
<gene>
    <name evidence="7" type="ORF">C1I98_12290</name>
</gene>
<dbReference type="Pfam" id="PF00550">
    <property type="entry name" value="PP-binding"/>
    <property type="match status" value="1"/>
</dbReference>
<dbReference type="PROSITE" id="PS50075">
    <property type="entry name" value="CARRIER"/>
    <property type="match status" value="1"/>
</dbReference>
<dbReference type="Gene3D" id="3.40.50.1820">
    <property type="entry name" value="alpha/beta hydrolase"/>
    <property type="match status" value="1"/>
</dbReference>
<dbReference type="InterPro" id="IPR001031">
    <property type="entry name" value="Thioesterase"/>
</dbReference>
<dbReference type="SUPFAM" id="SSF47336">
    <property type="entry name" value="ACP-like"/>
    <property type="match status" value="1"/>
</dbReference>
<dbReference type="GO" id="GO:0031177">
    <property type="term" value="F:phosphopantetheine binding"/>
    <property type="evidence" value="ECO:0007669"/>
    <property type="project" value="InterPro"/>
</dbReference>